<feature type="region of interest" description="Disordered" evidence="1">
    <location>
        <begin position="725"/>
        <end position="894"/>
    </location>
</feature>
<dbReference type="EMBL" id="JBGFUD010000595">
    <property type="protein sequence ID" value="MFH4974856.1"/>
    <property type="molecule type" value="Genomic_DNA"/>
</dbReference>
<sequence>MTTGDNLVELLPAVKTVSFIRAKQPAIYVFAGGNEDAALFSVNDFSLLIDGGDEKVVPYWNLIRNYEKVSALIATRPSPESLRGIATMLQRKAVEQCSPHIGAVIANLPPESAVTGDSDVAQLIKAFYDGLLREGLKLTEAQAGTKLEPITLYEVIGEGSLRMIIMNPEKGSKELLALSAAVKNGGNVEKISAAASTAFLLVWSPADPTKKTVRILYPGACPLEKLYASLEKLKVEECLRYPEYILADKAKYVVQKSANRSRPFSARVSSKNANPPTVSSGVTKTPARPATRPSAVTHTRAPADLPRTPATTNKTMPSTKPIAKKPISRTTATTRVSHTSTAVRRVPSPTKTSPGQTSPIRKPNSPTKAAGPATNRKAVENNKSTKEAKQSEKKTDRALPLSQPEVAIKSEPNVSEASNCAKELESSASDSTNRKVMSTDEVNGNRPMSTPSESTVIASDAKLTEPSDMDFTPIHVVAPEAMSDHVPESVATQKCVPEILSNSAVVSSFSEETGKSDSHSAVIPHEDNLSGTLAPSPESSTETPCDHVIVEPAAEYQKIPDTSPVLSPHAAHIEHLDETHPAFLNNISEEVQSSDQSAKNFLNNNALFGKSSGGDICLSSAEHLPSIPSHPSVKSESGVSNVGGRDPARDIENFEEDHLNESVRQHEPILSFEESERLTIKEHISSYGPDKPGMPYDHVESDFDDEHPEDSCHTEAEKMITTKTEAPMASESSDMVHHKPPDQPESVPVSTDLPLKSHLQEVATREEAAHHTSEILPHDSVEQFETDSMSTSRIEREICQEQPTVRASVQTSDNHTENHEEIRESVQSAKIVVDSDTSTKDLRPSDLEIPDMAAVTPADPRVSDHATVSSPKHHQTPIRSPQNEDTSQALESGG</sequence>
<reference evidence="3 4" key="1">
    <citation type="submission" date="2024-08" db="EMBL/GenBank/DDBJ databases">
        <title>Gnathostoma spinigerum genome.</title>
        <authorList>
            <person name="Gonzalez-Bertolin B."/>
            <person name="Monzon S."/>
            <person name="Zaballos A."/>
            <person name="Jimenez P."/>
            <person name="Dekumyoy P."/>
            <person name="Varona S."/>
            <person name="Cuesta I."/>
            <person name="Sumanam S."/>
            <person name="Adisakwattana P."/>
            <person name="Gasser R.B."/>
            <person name="Hernandez-Gonzalez A."/>
            <person name="Young N.D."/>
            <person name="Perteguer M.J."/>
        </authorList>
    </citation>
    <scope>NUCLEOTIDE SEQUENCE [LARGE SCALE GENOMIC DNA]</scope>
    <source>
        <strain evidence="3">AL3</strain>
        <tissue evidence="3">Liver</tissue>
    </source>
</reference>
<feature type="compositionally biased region" description="Basic and acidic residues" evidence="1">
    <location>
        <begin position="814"/>
        <end position="824"/>
    </location>
</feature>
<feature type="compositionally biased region" description="Polar residues" evidence="1">
    <location>
        <begin position="426"/>
        <end position="455"/>
    </location>
</feature>
<feature type="compositionally biased region" description="Polar residues" evidence="1">
    <location>
        <begin position="258"/>
        <end position="283"/>
    </location>
</feature>
<feature type="domain" description="Microtubule-associated protein 1A/B/S-like MBL-like" evidence="2">
    <location>
        <begin position="7"/>
        <end position="242"/>
    </location>
</feature>
<feature type="compositionally biased region" description="Basic and acidic residues" evidence="1">
    <location>
        <begin position="377"/>
        <end position="397"/>
    </location>
</feature>
<evidence type="ECO:0000313" key="4">
    <source>
        <dbReference type="Proteomes" id="UP001608902"/>
    </source>
</evidence>
<gene>
    <name evidence="3" type="ORF">AB6A40_001565</name>
</gene>
<feature type="region of interest" description="Disordered" evidence="1">
    <location>
        <begin position="624"/>
        <end position="646"/>
    </location>
</feature>
<dbReference type="InterPro" id="IPR026074">
    <property type="entry name" value="MAP1"/>
</dbReference>
<feature type="compositionally biased region" description="Polar residues" evidence="1">
    <location>
        <begin position="309"/>
        <end position="318"/>
    </location>
</feature>
<evidence type="ECO:0000256" key="1">
    <source>
        <dbReference type="SAM" id="MobiDB-lite"/>
    </source>
</evidence>
<feature type="compositionally biased region" description="Basic and acidic residues" evidence="1">
    <location>
        <begin position="512"/>
        <end position="528"/>
    </location>
</feature>
<proteinExistence type="predicted"/>
<dbReference type="Pfam" id="PF25281">
    <property type="entry name" value="MBL_MAP1B"/>
    <property type="match status" value="1"/>
</dbReference>
<feature type="compositionally biased region" description="Polar residues" evidence="1">
    <location>
        <begin position="801"/>
        <end position="813"/>
    </location>
</feature>
<feature type="compositionally biased region" description="Polar residues" evidence="1">
    <location>
        <begin position="877"/>
        <end position="894"/>
    </location>
</feature>
<feature type="compositionally biased region" description="Low complexity" evidence="1">
    <location>
        <begin position="328"/>
        <end position="346"/>
    </location>
</feature>
<protein>
    <recommendedName>
        <fullName evidence="2">Microtubule-associated protein 1A/B/S-like MBL-like domain-containing protein</fullName>
    </recommendedName>
</protein>
<dbReference type="PANTHER" id="PTHR13843:SF12">
    <property type="entry name" value="ATPASE F1_V1_A1 COMPLEX ALPHA_BETA SUBUNIT NUCLEOTIDE-BINDING DOMAIN-CONTAINING PROTEIN"/>
    <property type="match status" value="1"/>
</dbReference>
<evidence type="ECO:0000313" key="3">
    <source>
        <dbReference type="EMBL" id="MFH4974856.1"/>
    </source>
</evidence>
<organism evidence="3 4">
    <name type="scientific">Gnathostoma spinigerum</name>
    <dbReference type="NCBI Taxonomy" id="75299"/>
    <lineage>
        <taxon>Eukaryota</taxon>
        <taxon>Metazoa</taxon>
        <taxon>Ecdysozoa</taxon>
        <taxon>Nematoda</taxon>
        <taxon>Chromadorea</taxon>
        <taxon>Rhabditida</taxon>
        <taxon>Spirurina</taxon>
        <taxon>Gnathostomatomorpha</taxon>
        <taxon>Gnathostomatoidea</taxon>
        <taxon>Gnathostomatidae</taxon>
        <taxon>Gnathostoma</taxon>
    </lineage>
</organism>
<feature type="region of interest" description="Disordered" evidence="1">
    <location>
        <begin position="511"/>
        <end position="544"/>
    </location>
</feature>
<feature type="compositionally biased region" description="Basic and acidic residues" evidence="1">
    <location>
        <begin position="837"/>
        <end position="846"/>
    </location>
</feature>
<feature type="region of interest" description="Disordered" evidence="1">
    <location>
        <begin position="258"/>
        <end position="455"/>
    </location>
</feature>
<comment type="caution">
    <text evidence="3">The sequence shown here is derived from an EMBL/GenBank/DDBJ whole genome shotgun (WGS) entry which is preliminary data.</text>
</comment>
<dbReference type="AlphaFoldDB" id="A0ABD6E5R0"/>
<evidence type="ECO:0000259" key="2">
    <source>
        <dbReference type="Pfam" id="PF25281"/>
    </source>
</evidence>
<feature type="compositionally biased region" description="Basic and acidic residues" evidence="1">
    <location>
        <begin position="763"/>
        <end position="781"/>
    </location>
</feature>
<keyword evidence="4" id="KW-1185">Reference proteome</keyword>
<dbReference type="InterPro" id="IPR057480">
    <property type="entry name" value="MAP1A/B/S-like_MBL"/>
</dbReference>
<dbReference type="PANTHER" id="PTHR13843">
    <property type="entry name" value="MICROTUBULE-ASSOCIATED PROTEIN"/>
    <property type="match status" value="1"/>
</dbReference>
<accession>A0ABD6E5R0</accession>
<dbReference type="Proteomes" id="UP001608902">
    <property type="component" value="Unassembled WGS sequence"/>
</dbReference>
<feature type="compositionally biased region" description="Polar residues" evidence="1">
    <location>
        <begin position="349"/>
        <end position="367"/>
    </location>
</feature>
<name>A0ABD6E5R0_9BILA</name>
<feature type="compositionally biased region" description="Polar residues" evidence="1">
    <location>
        <begin position="529"/>
        <end position="543"/>
    </location>
</feature>